<dbReference type="AlphaFoldDB" id="A0A8X7C6V3"/>
<dbReference type="Proteomes" id="UP000886998">
    <property type="component" value="Unassembled WGS sequence"/>
</dbReference>
<name>A0A8X7C6V3_9ARAC</name>
<dbReference type="EMBL" id="BMAV01009887">
    <property type="protein sequence ID" value="GFY54499.1"/>
    <property type="molecule type" value="Genomic_DNA"/>
</dbReference>
<proteinExistence type="predicted"/>
<organism evidence="1 2">
    <name type="scientific">Trichonephila inaurata madagascariensis</name>
    <dbReference type="NCBI Taxonomy" id="2747483"/>
    <lineage>
        <taxon>Eukaryota</taxon>
        <taxon>Metazoa</taxon>
        <taxon>Ecdysozoa</taxon>
        <taxon>Arthropoda</taxon>
        <taxon>Chelicerata</taxon>
        <taxon>Arachnida</taxon>
        <taxon>Araneae</taxon>
        <taxon>Araneomorphae</taxon>
        <taxon>Entelegynae</taxon>
        <taxon>Araneoidea</taxon>
        <taxon>Nephilidae</taxon>
        <taxon>Trichonephila</taxon>
        <taxon>Trichonephila inaurata</taxon>
    </lineage>
</organism>
<evidence type="ECO:0000313" key="1">
    <source>
        <dbReference type="EMBL" id="GFY54499.1"/>
    </source>
</evidence>
<accession>A0A8X7C6V3</accession>
<keyword evidence="2" id="KW-1185">Reference proteome</keyword>
<sequence>MPSHVNQGSGVGDLSSRKGALSVCFRRRRLDDAERQSSYCPLIVFARGQPQRCTINPWSGEKVKASGYEEVCETIFSLEILLVCHLIYARIKVYE</sequence>
<evidence type="ECO:0000313" key="2">
    <source>
        <dbReference type="Proteomes" id="UP000886998"/>
    </source>
</evidence>
<reference evidence="1" key="1">
    <citation type="submission" date="2020-08" db="EMBL/GenBank/DDBJ databases">
        <title>Multicomponent nature underlies the extraordinary mechanical properties of spider dragline silk.</title>
        <authorList>
            <person name="Kono N."/>
            <person name="Nakamura H."/>
            <person name="Mori M."/>
            <person name="Yoshida Y."/>
            <person name="Ohtoshi R."/>
            <person name="Malay A.D."/>
            <person name="Moran D.A.P."/>
            <person name="Tomita M."/>
            <person name="Numata K."/>
            <person name="Arakawa K."/>
        </authorList>
    </citation>
    <scope>NUCLEOTIDE SEQUENCE</scope>
</reference>
<protein>
    <submittedName>
        <fullName evidence="1">Uncharacterized protein</fullName>
    </submittedName>
</protein>
<gene>
    <name evidence="1" type="ORF">TNIN_46721</name>
</gene>
<comment type="caution">
    <text evidence="1">The sequence shown here is derived from an EMBL/GenBank/DDBJ whole genome shotgun (WGS) entry which is preliminary data.</text>
</comment>